<gene>
    <name evidence="2" type="ORF">DES35_102227</name>
</gene>
<dbReference type="AlphaFoldDB" id="A0A369A381"/>
<evidence type="ECO:0000256" key="1">
    <source>
        <dbReference type="SAM" id="Phobius"/>
    </source>
</evidence>
<dbReference type="GO" id="GO:0015628">
    <property type="term" value="P:protein secretion by the type II secretion system"/>
    <property type="evidence" value="ECO:0007669"/>
    <property type="project" value="TreeGrafter"/>
</dbReference>
<evidence type="ECO:0000313" key="3">
    <source>
        <dbReference type="Proteomes" id="UP000253517"/>
    </source>
</evidence>
<keyword evidence="1" id="KW-1133">Transmembrane helix</keyword>
<protein>
    <submittedName>
        <fullName evidence="2">Competence ComEA-like helix-hairpin-helix protein</fullName>
    </submittedName>
</protein>
<name>A0A369A381_9FLAO</name>
<dbReference type="RefSeq" id="WP_037357215.1">
    <property type="nucleotide sequence ID" value="NZ_BHZF01000002.1"/>
</dbReference>
<keyword evidence="1" id="KW-0812">Transmembrane</keyword>
<dbReference type="PANTHER" id="PTHR21180">
    <property type="entry name" value="ENDONUCLEASE/EXONUCLEASE/PHOSPHATASE FAMILY DOMAIN-CONTAINING PROTEIN 1"/>
    <property type="match status" value="1"/>
</dbReference>
<comment type="caution">
    <text evidence="2">The sequence shown here is derived from an EMBL/GenBank/DDBJ whole genome shotgun (WGS) entry which is preliminary data.</text>
</comment>
<dbReference type="Gene3D" id="1.10.150.320">
    <property type="entry name" value="Photosystem II 12 kDa extrinsic protein"/>
    <property type="match status" value="2"/>
</dbReference>
<sequence>MWQRIKEYFAITKSESRGLVVLFSLIMFLWALNFYLKYYAKAHLASFGYEILKTEQVDILPKTQDPEAEKSYFEIGNFNPNDISYEDLIRSGLSERLSRSIVNYRKKGGKFFTVEELYKIYHMDSAWVRFQSPYLIFDSKSGDYATQQKVKLKPFDPNLADSMEFFSLGFKPWQISNLLRYRSRGGKFFKKEDLRRLYGIDSIFYRTLEPYIQIASDGINKENDENTTVALTDINSADSATLVSIRGIGPTLAHRIIRYRNSLGGFVREEQLLEVYGIDSSRFEWIKPQISLDTSLIRKININTTSEEQLIVHPYISSGLAREIVAFRKNFRLFQSVFEIEKLNLAKNKDLSKLYPYLTTGEN</sequence>
<proteinExistence type="predicted"/>
<keyword evidence="1" id="KW-0472">Membrane</keyword>
<dbReference type="InterPro" id="IPR010994">
    <property type="entry name" value="RuvA_2-like"/>
</dbReference>
<dbReference type="InterPro" id="IPR051675">
    <property type="entry name" value="Endo/Exo/Phosphatase_dom_1"/>
</dbReference>
<keyword evidence="3" id="KW-1185">Reference proteome</keyword>
<evidence type="ECO:0000313" key="2">
    <source>
        <dbReference type="EMBL" id="RCX03772.1"/>
    </source>
</evidence>
<dbReference type="Proteomes" id="UP000253517">
    <property type="component" value="Unassembled WGS sequence"/>
</dbReference>
<dbReference type="Pfam" id="PF12836">
    <property type="entry name" value="HHH_3"/>
    <property type="match status" value="3"/>
</dbReference>
<dbReference type="EMBL" id="QPJS01000002">
    <property type="protein sequence ID" value="RCX03772.1"/>
    <property type="molecule type" value="Genomic_DNA"/>
</dbReference>
<reference evidence="2 3" key="1">
    <citation type="submission" date="2018-07" db="EMBL/GenBank/DDBJ databases">
        <title>Genomic Encyclopedia of Type Strains, Phase IV (KMG-IV): sequencing the most valuable type-strain genomes for metagenomic binning, comparative biology and taxonomic classification.</title>
        <authorList>
            <person name="Goeker M."/>
        </authorList>
    </citation>
    <scope>NUCLEOTIDE SEQUENCE [LARGE SCALE GENOMIC DNA]</scope>
    <source>
        <strain evidence="2 3">DSM 21410</strain>
    </source>
</reference>
<organism evidence="2 3">
    <name type="scientific">Schleiferia thermophila</name>
    <dbReference type="NCBI Taxonomy" id="884107"/>
    <lineage>
        <taxon>Bacteria</taxon>
        <taxon>Pseudomonadati</taxon>
        <taxon>Bacteroidota</taxon>
        <taxon>Flavobacteriia</taxon>
        <taxon>Flavobacteriales</taxon>
        <taxon>Schleiferiaceae</taxon>
        <taxon>Schleiferia</taxon>
    </lineage>
</organism>
<dbReference type="GO" id="GO:0015627">
    <property type="term" value="C:type II protein secretion system complex"/>
    <property type="evidence" value="ECO:0007669"/>
    <property type="project" value="TreeGrafter"/>
</dbReference>
<dbReference type="SUPFAM" id="SSF47781">
    <property type="entry name" value="RuvA domain 2-like"/>
    <property type="match status" value="4"/>
</dbReference>
<dbReference type="PANTHER" id="PTHR21180:SF32">
    <property type="entry name" value="ENDONUCLEASE_EXONUCLEASE_PHOSPHATASE FAMILY DOMAIN-CONTAINING PROTEIN 1"/>
    <property type="match status" value="1"/>
</dbReference>
<accession>A0A369A381</accession>
<feature type="transmembrane region" description="Helical" evidence="1">
    <location>
        <begin position="20"/>
        <end position="40"/>
    </location>
</feature>